<dbReference type="AlphaFoldDB" id="A0A2C9KQC1"/>
<dbReference type="EnsemblMetazoa" id="BGLB022366-RA">
    <property type="protein sequence ID" value="BGLB022366-PA"/>
    <property type="gene ID" value="BGLB022366"/>
</dbReference>
<reference evidence="3" key="1">
    <citation type="submission" date="2020-05" db="UniProtKB">
        <authorList>
            <consortium name="EnsemblMetazoa"/>
        </authorList>
    </citation>
    <scope>IDENTIFICATION</scope>
    <source>
        <strain evidence="3">BB02</strain>
    </source>
</reference>
<proteinExistence type="predicted"/>
<keyword evidence="2" id="KW-0812">Transmembrane</keyword>
<evidence type="ECO:0000313" key="4">
    <source>
        <dbReference type="Proteomes" id="UP000076420"/>
    </source>
</evidence>
<sequence length="131" mass="14385">MTSDLTADTLYNYTIKAFNKLGNESTTFRGNVTTGPDKSLPVGVIVGATLSAIVIPCCVAVAILVLIRRRRTETTQNVNMQEMKTNEVSSKSKIKKTSSGDGHLKGQRLNGIQNKEILTLCLYLKYTWSTV</sequence>
<organism evidence="3 4">
    <name type="scientific">Biomphalaria glabrata</name>
    <name type="common">Bloodfluke planorb</name>
    <name type="synonym">Freshwater snail</name>
    <dbReference type="NCBI Taxonomy" id="6526"/>
    <lineage>
        <taxon>Eukaryota</taxon>
        <taxon>Metazoa</taxon>
        <taxon>Spiralia</taxon>
        <taxon>Lophotrochozoa</taxon>
        <taxon>Mollusca</taxon>
        <taxon>Gastropoda</taxon>
        <taxon>Heterobranchia</taxon>
        <taxon>Euthyneura</taxon>
        <taxon>Panpulmonata</taxon>
        <taxon>Hygrophila</taxon>
        <taxon>Lymnaeoidea</taxon>
        <taxon>Planorbidae</taxon>
        <taxon>Biomphalaria</taxon>
    </lineage>
</organism>
<dbReference type="KEGG" id="bgt:106078244"/>
<feature type="region of interest" description="Disordered" evidence="1">
    <location>
        <begin position="83"/>
        <end position="102"/>
    </location>
</feature>
<feature type="transmembrane region" description="Helical" evidence="2">
    <location>
        <begin position="42"/>
        <end position="67"/>
    </location>
</feature>
<accession>A0A2C9KQC1</accession>
<gene>
    <name evidence="3" type="primary">106078244</name>
</gene>
<protein>
    <submittedName>
        <fullName evidence="3">Uncharacterized protein</fullName>
    </submittedName>
</protein>
<keyword evidence="2" id="KW-0472">Membrane</keyword>
<evidence type="ECO:0000256" key="2">
    <source>
        <dbReference type="SAM" id="Phobius"/>
    </source>
</evidence>
<dbReference type="Proteomes" id="UP000076420">
    <property type="component" value="Unassembled WGS sequence"/>
</dbReference>
<name>A0A2C9KQC1_BIOGL</name>
<dbReference type="OrthoDB" id="431034at2759"/>
<evidence type="ECO:0000256" key="1">
    <source>
        <dbReference type="SAM" id="MobiDB-lite"/>
    </source>
</evidence>
<dbReference type="VEuPathDB" id="VectorBase:BGLAX_040438"/>
<keyword evidence="2" id="KW-1133">Transmembrane helix</keyword>
<evidence type="ECO:0000313" key="3">
    <source>
        <dbReference type="EnsemblMetazoa" id="BGLB022366-PA"/>
    </source>
</evidence>
<dbReference type="VEuPathDB" id="VectorBase:BGLB022366"/>